<proteinExistence type="inferred from homology"/>
<dbReference type="PANTHER" id="PTHR48075">
    <property type="entry name" value="3-HYDROXYACYL-COA DEHYDROGENASE FAMILY PROTEIN"/>
    <property type="match status" value="1"/>
</dbReference>
<sequence length="320" mass="35426">MSEGHIAILSCNAVSLSYATLYISGGHRVVLYGEDAEVSEKVTADIQELLSTYEEKGLLKGSLSRAEQGALVSCSCSLVETVSGAFLVQDCLPDKLETKRKVWQSTDQWVRDDVILVSSATTLMPSQLSEKLAHKNRFVVVNHVDPLYYLRAMEVVPAKWTDPDVVTKTVALLKELGQTPATLKKEIPGFLINRVQSMLMREAYRLVHDGVISADECDTLMTEGIGLRYALMGPWEAVYLDASGMYSLQERYGDMVYKAQLDLKPELPMVGETVDRMQASMERVAGPSSNGAKRMKALESKVAAFAKLKQDFDEEDSKVK</sequence>
<evidence type="ECO:0000313" key="6">
    <source>
        <dbReference type="RefSeq" id="XP_012944178.1"/>
    </source>
</evidence>
<dbReference type="Gene3D" id="1.10.1040.10">
    <property type="entry name" value="N-(1-d-carboxylethyl)-l-norvaline Dehydrogenase, domain 2"/>
    <property type="match status" value="1"/>
</dbReference>
<protein>
    <submittedName>
        <fullName evidence="6">Lambda-crystallin</fullName>
    </submittedName>
</protein>
<keyword evidence="2" id="KW-0560">Oxidoreductase</keyword>
<dbReference type="InterPro" id="IPR013328">
    <property type="entry name" value="6PGD_dom2"/>
</dbReference>
<dbReference type="InterPro" id="IPR008927">
    <property type="entry name" value="6-PGluconate_DH-like_C_sf"/>
</dbReference>
<reference evidence="6" key="1">
    <citation type="submission" date="2025-08" db="UniProtKB">
        <authorList>
            <consortium name="RefSeq"/>
        </authorList>
    </citation>
    <scope>IDENTIFICATION</scope>
</reference>
<keyword evidence="5" id="KW-1185">Reference proteome</keyword>
<dbReference type="SUPFAM" id="SSF51735">
    <property type="entry name" value="NAD(P)-binding Rossmann-fold domains"/>
    <property type="match status" value="1"/>
</dbReference>
<dbReference type="InterPro" id="IPR006176">
    <property type="entry name" value="3-OHacyl-CoA_DH_NAD-bd"/>
</dbReference>
<evidence type="ECO:0000256" key="1">
    <source>
        <dbReference type="ARBA" id="ARBA00009463"/>
    </source>
</evidence>
<comment type="similarity">
    <text evidence="1">Belongs to the 3-hydroxyacyl-CoA dehydrogenase family.</text>
</comment>
<dbReference type="InterPro" id="IPR036291">
    <property type="entry name" value="NAD(P)-bd_dom_sf"/>
</dbReference>
<dbReference type="Gene3D" id="3.40.50.720">
    <property type="entry name" value="NAD(P)-binding Rossmann-like Domain"/>
    <property type="match status" value="1"/>
</dbReference>
<evidence type="ECO:0000256" key="2">
    <source>
        <dbReference type="ARBA" id="ARBA00023002"/>
    </source>
</evidence>
<dbReference type="InterPro" id="IPR006108">
    <property type="entry name" value="3HC_DH_C"/>
</dbReference>
<evidence type="ECO:0000259" key="3">
    <source>
        <dbReference type="Pfam" id="PF00725"/>
    </source>
</evidence>
<dbReference type="PANTHER" id="PTHR48075:SF1">
    <property type="entry name" value="LAMBDA-CRYSTALLIN HOMOLOG"/>
    <property type="match status" value="1"/>
</dbReference>
<name>A0ABM1AAV6_APLCA</name>
<dbReference type="GeneID" id="101857212"/>
<dbReference type="Pfam" id="PF02737">
    <property type="entry name" value="3HCDH_N"/>
    <property type="match status" value="1"/>
</dbReference>
<organism evidence="5 6">
    <name type="scientific">Aplysia californica</name>
    <name type="common">California sea hare</name>
    <dbReference type="NCBI Taxonomy" id="6500"/>
    <lineage>
        <taxon>Eukaryota</taxon>
        <taxon>Metazoa</taxon>
        <taxon>Spiralia</taxon>
        <taxon>Lophotrochozoa</taxon>
        <taxon>Mollusca</taxon>
        <taxon>Gastropoda</taxon>
        <taxon>Heterobranchia</taxon>
        <taxon>Euthyneura</taxon>
        <taxon>Tectipleura</taxon>
        <taxon>Aplysiida</taxon>
        <taxon>Aplysioidea</taxon>
        <taxon>Aplysiidae</taxon>
        <taxon>Aplysia</taxon>
    </lineage>
</organism>
<feature type="domain" description="3-hydroxyacyl-CoA dehydrogenase NAD binding" evidence="4">
    <location>
        <begin position="16"/>
        <end position="184"/>
    </location>
</feature>
<dbReference type="Proteomes" id="UP000694888">
    <property type="component" value="Unplaced"/>
</dbReference>
<dbReference type="RefSeq" id="XP_012944178.1">
    <property type="nucleotide sequence ID" value="XM_013088724.2"/>
</dbReference>
<dbReference type="SUPFAM" id="SSF48179">
    <property type="entry name" value="6-phosphogluconate dehydrogenase C-terminal domain-like"/>
    <property type="match status" value="1"/>
</dbReference>
<gene>
    <name evidence="6" type="primary">LOC101857212</name>
</gene>
<accession>A0ABM1AAV6</accession>
<dbReference type="Pfam" id="PF00725">
    <property type="entry name" value="3HCDH"/>
    <property type="match status" value="1"/>
</dbReference>
<feature type="domain" description="3-hydroxyacyl-CoA dehydrogenase C-terminal" evidence="3">
    <location>
        <begin position="189"/>
        <end position="258"/>
    </location>
</feature>
<evidence type="ECO:0000259" key="4">
    <source>
        <dbReference type="Pfam" id="PF02737"/>
    </source>
</evidence>
<evidence type="ECO:0000313" key="5">
    <source>
        <dbReference type="Proteomes" id="UP000694888"/>
    </source>
</evidence>